<keyword evidence="1" id="KW-0732">Signal</keyword>
<dbReference type="OrthoDB" id="9768282at2"/>
<dbReference type="Pfam" id="PF00756">
    <property type="entry name" value="Esterase"/>
    <property type="match status" value="1"/>
</dbReference>
<dbReference type="HOGENOM" id="CLU_024481_0_0_6"/>
<evidence type="ECO:0000313" key="3">
    <source>
        <dbReference type="Proteomes" id="UP000009282"/>
    </source>
</evidence>
<dbReference type="Proteomes" id="UP000009282">
    <property type="component" value="Chromosome"/>
</dbReference>
<dbReference type="InterPro" id="IPR000801">
    <property type="entry name" value="Esterase-like"/>
</dbReference>
<accession>G4QJR4</accession>
<reference evidence="2 3" key="1">
    <citation type="journal article" date="2011" name="J. Bacteriol.">
        <title>Complete genome sequence of seawater bacterium Glaciecola nitratireducens FR1064T.</title>
        <authorList>
            <person name="Bian F."/>
            <person name="Qin Q.L."/>
            <person name="Xie B.B."/>
            <person name="Shu Y.L."/>
            <person name="Zhang X.Y."/>
            <person name="Yu Y."/>
            <person name="Chen B."/>
            <person name="Chen X.L."/>
            <person name="Zhou B.C."/>
            <person name="Zhang Y.Z."/>
        </authorList>
    </citation>
    <scope>NUCLEOTIDE SEQUENCE [LARGE SCALE GENOMIC DNA]</scope>
    <source>
        <strain evidence="3">JCM 12485 / KCTC 12276 / FR1064</strain>
    </source>
</reference>
<dbReference type="PANTHER" id="PTHR48098">
    <property type="entry name" value="ENTEROCHELIN ESTERASE-RELATED"/>
    <property type="match status" value="1"/>
</dbReference>
<evidence type="ECO:0000313" key="2">
    <source>
        <dbReference type="EMBL" id="AEP28724.1"/>
    </source>
</evidence>
<dbReference type="KEGG" id="gni:GNIT_0570"/>
<dbReference type="AlphaFoldDB" id="G4QJR4"/>
<sequence>MNKIISVGFIPFLALCLVSAVTHGSTVQTADSSGNLKQGISVDVTSAQPISSHGRLYLVFSPSDKEEPRFYSAWPTSNVEPLFAKDIKGFTANETLSFSEGLAGFPYKTLDAIPHKKWFVQAVYDTDFLDSRINSPLNFYSNVAEINVDDKSKQALTLNLNQQIGEEALPEEERFLKFDKMPSELLSKFWQNDMFLKVGVILPKTYFDNPNATFPVVYDIGGYHARYTRAKNLYENKAFKDFWFSDDAPQMVMVFLDGEAPLGDSYQIDSANNGPYGEANMRELMPYLTEKYRLIDNGSSRFTTGCSTGGWVSLAMQLFYPDEFNGAWSYSADGVDFRYFQLVDIYNDKNAFINEHGNERPSYRSKDGEIIFSIQREIMMENAIGRKNSFAFSGGQWGGWNAVFGPKQENGEPSAIWDPTTGEIDKKVAKAWEAYDLRAFTEKNWSSLGPKLAGKLHIWMGDMDNFYLNNAMNLYQDMLEKQDAPKSDAKFRWERNVGHCDYERVPMLKLTLQQMQERLNNDSSYD</sequence>
<feature type="chain" id="PRO_5003467522" evidence="1">
    <location>
        <begin position="25"/>
        <end position="526"/>
    </location>
</feature>
<dbReference type="InterPro" id="IPR029058">
    <property type="entry name" value="AB_hydrolase_fold"/>
</dbReference>
<dbReference type="EMBL" id="CP003060">
    <property type="protein sequence ID" value="AEP28724.1"/>
    <property type="molecule type" value="Genomic_DNA"/>
</dbReference>
<proteinExistence type="predicted"/>
<dbReference type="PANTHER" id="PTHR48098:SF3">
    <property type="entry name" value="IRON(III) ENTEROBACTIN ESTERASE"/>
    <property type="match status" value="1"/>
</dbReference>
<evidence type="ECO:0000256" key="1">
    <source>
        <dbReference type="SAM" id="SignalP"/>
    </source>
</evidence>
<dbReference type="eggNOG" id="COG0627">
    <property type="taxonomic scope" value="Bacteria"/>
</dbReference>
<dbReference type="InterPro" id="IPR050583">
    <property type="entry name" value="Mycobacterial_A85_antigen"/>
</dbReference>
<dbReference type="SUPFAM" id="SSF53474">
    <property type="entry name" value="alpha/beta-Hydrolases"/>
    <property type="match status" value="1"/>
</dbReference>
<protein>
    <submittedName>
        <fullName evidence="2">Putative esterase</fullName>
    </submittedName>
</protein>
<name>G4QJR4_GLANF</name>
<organism evidence="2 3">
    <name type="scientific">Glaciecola nitratireducens (strain JCM 12485 / KCTC 12276 / FR1064)</name>
    <dbReference type="NCBI Taxonomy" id="1085623"/>
    <lineage>
        <taxon>Bacteria</taxon>
        <taxon>Pseudomonadati</taxon>
        <taxon>Pseudomonadota</taxon>
        <taxon>Gammaproteobacteria</taxon>
        <taxon>Alteromonadales</taxon>
        <taxon>Alteromonadaceae</taxon>
        <taxon>Brumicola</taxon>
    </lineage>
</organism>
<gene>
    <name evidence="2" type="ordered locus">GNIT_0570</name>
</gene>
<dbReference type="Gene3D" id="3.40.50.1820">
    <property type="entry name" value="alpha/beta hydrolase"/>
    <property type="match status" value="1"/>
</dbReference>
<feature type="signal peptide" evidence="1">
    <location>
        <begin position="1"/>
        <end position="24"/>
    </location>
</feature>
<keyword evidence="3" id="KW-1185">Reference proteome</keyword>
<dbReference type="STRING" id="1085623.GNIT_0570"/>
<dbReference type="RefSeq" id="WP_014107601.1">
    <property type="nucleotide sequence ID" value="NC_016041.1"/>
</dbReference>